<dbReference type="EMBL" id="CP017834">
    <property type="protein sequence ID" value="APJ03977.1"/>
    <property type="molecule type" value="Genomic_DNA"/>
</dbReference>
<evidence type="ECO:0008006" key="4">
    <source>
        <dbReference type="Google" id="ProtNLM"/>
    </source>
</evidence>
<reference evidence="2 3" key="1">
    <citation type="submission" date="2016-10" db="EMBL/GenBank/DDBJ databases">
        <title>Silvanigrella aquatica sp. nov., isolated from a freshwater lake located in the Black Forest, Germany, description of Silvanigrellaceae fam. nov., Silvanigrellales ord. nov., reclassification of the order Bdellovibrionales in the class Oligoflexia, reclassification of the families Bacteriovoracaceae and Halobacteriovoraceae in the new order Bacteriovoracales ord. nov., and reclassification of the family Pseudobacteriovoracaceae in the order Oligoflexiales.</title>
        <authorList>
            <person name="Hahn M.W."/>
            <person name="Schmidt J."/>
            <person name="Koll U."/>
            <person name="Rohde M."/>
            <person name="Verbag S."/>
            <person name="Pitt A."/>
            <person name="Nakai R."/>
            <person name="Naganuma T."/>
            <person name="Lang E."/>
        </authorList>
    </citation>
    <scope>NUCLEOTIDE SEQUENCE [LARGE SCALE GENOMIC DNA]</scope>
    <source>
        <strain evidence="2 3">MWH-Nonnen-W8red</strain>
    </source>
</reference>
<protein>
    <recommendedName>
        <fullName evidence="4">Outer membrane protein beta-barrel domain-containing protein</fullName>
    </recommendedName>
</protein>
<evidence type="ECO:0000313" key="2">
    <source>
        <dbReference type="EMBL" id="APJ03977.1"/>
    </source>
</evidence>
<dbReference type="AlphaFoldDB" id="A0A1L4D1A8"/>
<dbReference type="RefSeq" id="WP_148697721.1">
    <property type="nucleotide sequence ID" value="NZ_CP017834.1"/>
</dbReference>
<evidence type="ECO:0000256" key="1">
    <source>
        <dbReference type="SAM" id="SignalP"/>
    </source>
</evidence>
<proteinExistence type="predicted"/>
<dbReference type="Proteomes" id="UP000184731">
    <property type="component" value="Chromosome"/>
</dbReference>
<feature type="chain" id="PRO_5012701811" description="Outer membrane protein beta-barrel domain-containing protein" evidence="1">
    <location>
        <begin position="21"/>
        <end position="125"/>
    </location>
</feature>
<dbReference type="STRING" id="1915309.AXG55_08675"/>
<accession>A0A1L4D1A8</accession>
<keyword evidence="1" id="KW-0732">Signal</keyword>
<gene>
    <name evidence="2" type="ORF">AXG55_08675</name>
</gene>
<sequence>MKQFKLFCLFIYLFSSQAFAQRGGSSVEQSTPPSTPLSFFAGYFDTGMLPENRITLDIPLLGLDYGVTDNFTIGTNAASSLLTSVTFQPYLFLKARYRFFSNKKISSVITGYGGYFNLSSHNNNP</sequence>
<evidence type="ECO:0000313" key="3">
    <source>
        <dbReference type="Proteomes" id="UP000184731"/>
    </source>
</evidence>
<dbReference type="KEGG" id="saqi:AXG55_08675"/>
<keyword evidence="3" id="KW-1185">Reference proteome</keyword>
<name>A0A1L4D1A8_9BACT</name>
<organism evidence="2 3">
    <name type="scientific">Silvanigrella aquatica</name>
    <dbReference type="NCBI Taxonomy" id="1915309"/>
    <lineage>
        <taxon>Bacteria</taxon>
        <taxon>Pseudomonadati</taxon>
        <taxon>Bdellovibrionota</taxon>
        <taxon>Oligoflexia</taxon>
        <taxon>Silvanigrellales</taxon>
        <taxon>Silvanigrellaceae</taxon>
        <taxon>Silvanigrella</taxon>
    </lineage>
</organism>
<feature type="signal peptide" evidence="1">
    <location>
        <begin position="1"/>
        <end position="20"/>
    </location>
</feature>